<feature type="non-terminal residue" evidence="2">
    <location>
        <position position="1"/>
    </location>
</feature>
<organism evidence="2 3">
    <name type="scientific">Bondarzewia mesenterica</name>
    <dbReference type="NCBI Taxonomy" id="1095465"/>
    <lineage>
        <taxon>Eukaryota</taxon>
        <taxon>Fungi</taxon>
        <taxon>Dikarya</taxon>
        <taxon>Basidiomycota</taxon>
        <taxon>Agaricomycotina</taxon>
        <taxon>Agaricomycetes</taxon>
        <taxon>Russulales</taxon>
        <taxon>Bondarzewiaceae</taxon>
        <taxon>Bondarzewia</taxon>
    </lineage>
</organism>
<comment type="caution">
    <text evidence="2">The sequence shown here is derived from an EMBL/GenBank/DDBJ whole genome shotgun (WGS) entry which is preliminary data.</text>
</comment>
<reference evidence="2 3" key="1">
    <citation type="submission" date="2019-02" db="EMBL/GenBank/DDBJ databases">
        <title>Genome sequencing of the rare red list fungi Bondarzewia mesenterica.</title>
        <authorList>
            <person name="Buettner E."/>
            <person name="Kellner H."/>
        </authorList>
    </citation>
    <scope>NUCLEOTIDE SEQUENCE [LARGE SCALE GENOMIC DNA]</scope>
    <source>
        <strain evidence="2 3">DSM 108281</strain>
    </source>
</reference>
<evidence type="ECO:0000313" key="2">
    <source>
        <dbReference type="EMBL" id="THH13194.1"/>
    </source>
</evidence>
<name>A0A4S4LLZ8_9AGAM</name>
<dbReference type="AlphaFoldDB" id="A0A4S4LLZ8"/>
<sequence length="162" mass="17679">DKYPIPIRGRTGQTVEEYWASQGCPTAYLGTTLPGFPNFIMIAGPNAASGHASLTFLEETQVNYALKVIKPVIDNQFASVEPTVHASESYNGHIQRRLAEGQDIQYVARSGHNVLVVDSEGEVVGLPCVEEQNRSSGELSRNTATVNAYNVANQWRPMLETG</sequence>
<comment type="similarity">
    <text evidence="1">Belongs to the FAD-binding monooxygenase family.</text>
</comment>
<dbReference type="PANTHER" id="PTHR42877:SF5">
    <property type="entry name" value="L-ORNITHINE N(5)-MONOOXYGENASE-RELATED"/>
    <property type="match status" value="1"/>
</dbReference>
<keyword evidence="3" id="KW-1185">Reference proteome</keyword>
<dbReference type="InterPro" id="IPR036188">
    <property type="entry name" value="FAD/NAD-bd_sf"/>
</dbReference>
<protein>
    <submittedName>
        <fullName evidence="2">Uncharacterized protein</fullName>
    </submittedName>
</protein>
<dbReference type="EMBL" id="SGPL01000379">
    <property type="protein sequence ID" value="THH13194.1"/>
    <property type="molecule type" value="Genomic_DNA"/>
</dbReference>
<proteinExistence type="inferred from homology"/>
<gene>
    <name evidence="2" type="ORF">EW146_g6996</name>
</gene>
<dbReference type="Proteomes" id="UP000310158">
    <property type="component" value="Unassembled WGS sequence"/>
</dbReference>
<dbReference type="PANTHER" id="PTHR42877">
    <property type="entry name" value="L-ORNITHINE N(5)-MONOOXYGENASE-RELATED"/>
    <property type="match status" value="1"/>
</dbReference>
<accession>A0A4S4LLZ8</accession>
<evidence type="ECO:0000313" key="3">
    <source>
        <dbReference type="Proteomes" id="UP000310158"/>
    </source>
</evidence>
<dbReference type="OrthoDB" id="74360at2759"/>
<dbReference type="InterPro" id="IPR051209">
    <property type="entry name" value="FAD-bind_Monooxygenase_sf"/>
</dbReference>
<evidence type="ECO:0000256" key="1">
    <source>
        <dbReference type="ARBA" id="ARBA00010139"/>
    </source>
</evidence>
<dbReference type="Gene3D" id="3.50.50.60">
    <property type="entry name" value="FAD/NAD(P)-binding domain"/>
    <property type="match status" value="1"/>
</dbReference>